<feature type="non-terminal residue" evidence="1">
    <location>
        <position position="95"/>
    </location>
</feature>
<sequence length="95" mass="9120">NLNNTAGNVFAGANLSSTLDTLSNTGSLYAAGNQTLTTSGAIVNTGVIAAQGNTSLTAKTLDSSASSLLGAGMQADGKLGTAGDLTISTTQALAA</sequence>
<keyword evidence="2" id="KW-1185">Reference proteome</keyword>
<dbReference type="EMBL" id="WFLI01000133">
    <property type="protein sequence ID" value="KAB8057058.1"/>
    <property type="molecule type" value="Genomic_DNA"/>
</dbReference>
<dbReference type="AlphaFoldDB" id="A0A6I1HQP6"/>
<dbReference type="InterPro" id="IPR010069">
    <property type="entry name" value="CdiA_FHA1_rpt"/>
</dbReference>
<evidence type="ECO:0008006" key="3">
    <source>
        <dbReference type="Google" id="ProtNLM"/>
    </source>
</evidence>
<organism evidence="1 2">
    <name type="scientific">Janthinobacterium violaceinigrum</name>
    <dbReference type="NCBI Taxonomy" id="2654252"/>
    <lineage>
        <taxon>Bacteria</taxon>
        <taxon>Pseudomonadati</taxon>
        <taxon>Pseudomonadota</taxon>
        <taxon>Betaproteobacteria</taxon>
        <taxon>Burkholderiales</taxon>
        <taxon>Oxalobacteraceae</taxon>
        <taxon>Janthinobacterium</taxon>
    </lineage>
</organism>
<evidence type="ECO:0000313" key="1">
    <source>
        <dbReference type="EMBL" id="KAB8057058.1"/>
    </source>
</evidence>
<gene>
    <name evidence="1" type="ORF">GCN75_28965</name>
</gene>
<name>A0A6I1HQP6_9BURK</name>
<dbReference type="Proteomes" id="UP000468717">
    <property type="component" value="Unassembled WGS sequence"/>
</dbReference>
<accession>A0A6I1HQP6</accession>
<dbReference type="RefSeq" id="WP_152285388.1">
    <property type="nucleotide sequence ID" value="NZ_WFLI01000133.1"/>
</dbReference>
<protein>
    <recommendedName>
        <fullName evidence="3">Filamentous hemagglutinin</fullName>
    </recommendedName>
</protein>
<reference evidence="1 2" key="1">
    <citation type="submission" date="2019-10" db="EMBL/GenBank/DDBJ databases">
        <title>Three novel species isolated from a subtropical stream in China.</title>
        <authorList>
            <person name="Lu H."/>
        </authorList>
    </citation>
    <scope>NUCLEOTIDE SEQUENCE [LARGE SCALE GENOMIC DNA]</scope>
    <source>
        <strain evidence="1 2">FT13W</strain>
    </source>
</reference>
<dbReference type="NCBIfam" id="TIGR01731">
    <property type="entry name" value="fil_hemag_20aa"/>
    <property type="match status" value="4"/>
</dbReference>
<feature type="non-terminal residue" evidence="1">
    <location>
        <position position="1"/>
    </location>
</feature>
<proteinExistence type="predicted"/>
<comment type="caution">
    <text evidence="1">The sequence shown here is derived from an EMBL/GenBank/DDBJ whole genome shotgun (WGS) entry which is preliminary data.</text>
</comment>
<evidence type="ECO:0000313" key="2">
    <source>
        <dbReference type="Proteomes" id="UP000468717"/>
    </source>
</evidence>